<reference evidence="2" key="1">
    <citation type="submission" date="2021-05" db="EMBL/GenBank/DDBJ databases">
        <title>Genomic insights into ecological role and evolution of a novel Thermoplasmata order Candidatus Sysuiplasmatales.</title>
        <authorList>
            <person name="Yuan Y."/>
        </authorList>
    </citation>
    <scope>NUCLEOTIDE SEQUENCE</scope>
    <source>
        <strain evidence="2">TUT19-bin139</strain>
    </source>
</reference>
<organism evidence="2 3">
    <name type="scientific">Candidatus Sysuiplasma superficiale</name>
    <dbReference type="NCBI Taxonomy" id="2823368"/>
    <lineage>
        <taxon>Archaea</taxon>
        <taxon>Methanobacteriati</taxon>
        <taxon>Thermoplasmatota</taxon>
        <taxon>Thermoplasmata</taxon>
        <taxon>Candidatus Sysuiplasmatales</taxon>
        <taxon>Candidatus Sysuiplasmataceae</taxon>
        <taxon>Candidatus Sysuiplasma</taxon>
    </lineage>
</organism>
<protein>
    <submittedName>
        <fullName evidence="2">Uncharacterized protein</fullName>
    </submittedName>
</protein>
<sequence length="94" mass="10915">MDEAQKKQEAEPLLKGEVRDTEDEDQETEEADKDAEVTDEQEVPCFSWCDRSQISLQVFARERAYLHQRRRNMNPPQIHDEGATGKLLPFSADH</sequence>
<dbReference type="EMBL" id="JAHEAC010000027">
    <property type="protein sequence ID" value="MBX8643916.1"/>
    <property type="molecule type" value="Genomic_DNA"/>
</dbReference>
<gene>
    <name evidence="2" type="ORF">KIY12_04235</name>
</gene>
<feature type="compositionally biased region" description="Basic and acidic residues" evidence="1">
    <location>
        <begin position="1"/>
        <end position="19"/>
    </location>
</feature>
<comment type="caution">
    <text evidence="2">The sequence shown here is derived from an EMBL/GenBank/DDBJ whole genome shotgun (WGS) entry which is preliminary data.</text>
</comment>
<evidence type="ECO:0000313" key="3">
    <source>
        <dbReference type="Proteomes" id="UP000750197"/>
    </source>
</evidence>
<evidence type="ECO:0000313" key="2">
    <source>
        <dbReference type="EMBL" id="MBX8643916.1"/>
    </source>
</evidence>
<proteinExistence type="predicted"/>
<feature type="region of interest" description="Disordered" evidence="1">
    <location>
        <begin position="70"/>
        <end position="94"/>
    </location>
</feature>
<dbReference type="AlphaFoldDB" id="A0A8J8CG27"/>
<feature type="compositionally biased region" description="Acidic residues" evidence="1">
    <location>
        <begin position="20"/>
        <end position="41"/>
    </location>
</feature>
<feature type="region of interest" description="Disordered" evidence="1">
    <location>
        <begin position="1"/>
        <end position="41"/>
    </location>
</feature>
<name>A0A8J8CG27_9ARCH</name>
<dbReference type="Proteomes" id="UP000750197">
    <property type="component" value="Unassembled WGS sequence"/>
</dbReference>
<evidence type="ECO:0000256" key="1">
    <source>
        <dbReference type="SAM" id="MobiDB-lite"/>
    </source>
</evidence>
<accession>A0A8J8CG27</accession>